<dbReference type="HOGENOM" id="CLU_2132942_0_0_1"/>
<organism evidence="3">
    <name type="scientific">Arthroderma gypseum (strain ATCC MYA-4604 / CBS 118893)</name>
    <name type="common">Microsporum gypseum</name>
    <dbReference type="NCBI Taxonomy" id="535722"/>
    <lineage>
        <taxon>Eukaryota</taxon>
        <taxon>Fungi</taxon>
        <taxon>Dikarya</taxon>
        <taxon>Ascomycota</taxon>
        <taxon>Pezizomycotina</taxon>
        <taxon>Eurotiomycetes</taxon>
        <taxon>Eurotiomycetidae</taxon>
        <taxon>Onygenales</taxon>
        <taxon>Arthrodermataceae</taxon>
        <taxon>Nannizzia</taxon>
    </lineage>
</organism>
<dbReference type="GeneID" id="10026160"/>
<protein>
    <submittedName>
        <fullName evidence="2">Uncharacterized protein</fullName>
    </submittedName>
</protein>
<feature type="compositionally biased region" description="Polar residues" evidence="1">
    <location>
        <begin position="26"/>
        <end position="37"/>
    </location>
</feature>
<dbReference type="EMBL" id="DS989827">
    <property type="protein sequence ID" value="EFR03909.1"/>
    <property type="molecule type" value="Genomic_DNA"/>
</dbReference>
<name>E4V1J4_ARTGP</name>
<proteinExistence type="predicted"/>
<feature type="region of interest" description="Disordered" evidence="1">
    <location>
        <begin position="1"/>
        <end position="39"/>
    </location>
</feature>
<evidence type="ECO:0000313" key="2">
    <source>
        <dbReference type="EMBL" id="EFR03909.1"/>
    </source>
</evidence>
<sequence>MELGFLNRPPPPNSNDSREEEMVTTPRAQTPTRSSPGYNEADVYLIANPRPQLGSMLGGTGAPQQDHLLTVNDMDLDELDLLPDLGEAQMHAALAESSQKIKRDLDWWRESEV</sequence>
<dbReference type="InParanoid" id="E4V1J4"/>
<reference evidence="3" key="1">
    <citation type="journal article" date="2012" name="MBio">
        <title>Comparative genome analysis of Trichophyton rubrum and related dermatophytes reveals candidate genes involved in infection.</title>
        <authorList>
            <person name="Martinez D.A."/>
            <person name="Oliver B.G."/>
            <person name="Graeser Y."/>
            <person name="Goldberg J.M."/>
            <person name="Li W."/>
            <person name="Martinez-Rossi N.M."/>
            <person name="Monod M."/>
            <person name="Shelest E."/>
            <person name="Barton R.C."/>
            <person name="Birch E."/>
            <person name="Brakhage A.A."/>
            <person name="Chen Z."/>
            <person name="Gurr S.J."/>
            <person name="Heiman D."/>
            <person name="Heitman J."/>
            <person name="Kosti I."/>
            <person name="Rossi A."/>
            <person name="Saif S."/>
            <person name="Samalova M."/>
            <person name="Saunders C.W."/>
            <person name="Shea T."/>
            <person name="Summerbell R.C."/>
            <person name="Xu J."/>
            <person name="Young S."/>
            <person name="Zeng Q."/>
            <person name="Birren B.W."/>
            <person name="Cuomo C.A."/>
            <person name="White T.C."/>
        </authorList>
    </citation>
    <scope>NUCLEOTIDE SEQUENCE [LARGE SCALE GENOMIC DNA]</scope>
    <source>
        <strain evidence="3">ATCC MYA-4604 / CBS 118893</strain>
    </source>
</reference>
<keyword evidence="3" id="KW-1185">Reference proteome</keyword>
<dbReference type="VEuPathDB" id="FungiDB:MGYG_06908"/>
<dbReference type="RefSeq" id="XP_003170917.1">
    <property type="nucleotide sequence ID" value="XM_003170869.1"/>
</dbReference>
<dbReference type="AlphaFoldDB" id="E4V1J4"/>
<evidence type="ECO:0000313" key="3">
    <source>
        <dbReference type="Proteomes" id="UP000002669"/>
    </source>
</evidence>
<accession>E4V1J4</accession>
<dbReference type="Proteomes" id="UP000002669">
    <property type="component" value="Unassembled WGS sequence"/>
</dbReference>
<evidence type="ECO:0000256" key="1">
    <source>
        <dbReference type="SAM" id="MobiDB-lite"/>
    </source>
</evidence>
<gene>
    <name evidence="2" type="ORF">MGYG_06908</name>
</gene>